<dbReference type="EMBL" id="DVHE01000028">
    <property type="protein sequence ID" value="HIR50384.1"/>
    <property type="molecule type" value="Genomic_DNA"/>
</dbReference>
<evidence type="ECO:0000256" key="2">
    <source>
        <dbReference type="ARBA" id="ARBA00010876"/>
    </source>
</evidence>
<dbReference type="AlphaFoldDB" id="A0A9D1DGV2"/>
<protein>
    <recommendedName>
        <fullName evidence="3">RNA pseudouridylate synthase</fullName>
    </recommendedName>
    <alternativeName>
        <fullName evidence="4">RNA-uridine isomerase</fullName>
    </alternativeName>
</protein>
<evidence type="ECO:0000313" key="6">
    <source>
        <dbReference type="EMBL" id="HIR50384.1"/>
    </source>
</evidence>
<name>A0A9D1DGV2_9FIRM</name>
<dbReference type="SUPFAM" id="SSF55120">
    <property type="entry name" value="Pseudouridine synthase"/>
    <property type="match status" value="1"/>
</dbReference>
<evidence type="ECO:0000313" key="7">
    <source>
        <dbReference type="Proteomes" id="UP000824239"/>
    </source>
</evidence>
<dbReference type="Gene3D" id="3.30.2350.10">
    <property type="entry name" value="Pseudouridine synthase"/>
    <property type="match status" value="1"/>
</dbReference>
<dbReference type="Proteomes" id="UP000824239">
    <property type="component" value="Unassembled WGS sequence"/>
</dbReference>
<evidence type="ECO:0000259" key="5">
    <source>
        <dbReference type="Pfam" id="PF00849"/>
    </source>
</evidence>
<dbReference type="GO" id="GO:0003723">
    <property type="term" value="F:RNA binding"/>
    <property type="evidence" value="ECO:0007669"/>
    <property type="project" value="InterPro"/>
</dbReference>
<dbReference type="InterPro" id="IPR006145">
    <property type="entry name" value="PsdUridine_synth_RsuA/RluA"/>
</dbReference>
<dbReference type="GO" id="GO:0009982">
    <property type="term" value="F:pseudouridine synthase activity"/>
    <property type="evidence" value="ECO:0007669"/>
    <property type="project" value="InterPro"/>
</dbReference>
<proteinExistence type="inferred from homology"/>
<dbReference type="InterPro" id="IPR050188">
    <property type="entry name" value="RluA_PseudoU_synthase"/>
</dbReference>
<evidence type="ECO:0000256" key="4">
    <source>
        <dbReference type="ARBA" id="ARBA00033164"/>
    </source>
</evidence>
<evidence type="ECO:0000256" key="3">
    <source>
        <dbReference type="ARBA" id="ARBA00031870"/>
    </source>
</evidence>
<evidence type="ECO:0000256" key="1">
    <source>
        <dbReference type="ARBA" id="ARBA00000073"/>
    </source>
</evidence>
<reference evidence="6" key="2">
    <citation type="journal article" date="2021" name="PeerJ">
        <title>Extensive microbial diversity within the chicken gut microbiome revealed by metagenomics and culture.</title>
        <authorList>
            <person name="Gilroy R."/>
            <person name="Ravi A."/>
            <person name="Getino M."/>
            <person name="Pursley I."/>
            <person name="Horton D.L."/>
            <person name="Alikhan N.F."/>
            <person name="Baker D."/>
            <person name="Gharbi K."/>
            <person name="Hall N."/>
            <person name="Watson M."/>
            <person name="Adriaenssens E.M."/>
            <person name="Foster-Nyarko E."/>
            <person name="Jarju S."/>
            <person name="Secka A."/>
            <person name="Antonio M."/>
            <person name="Oren A."/>
            <person name="Chaudhuri R.R."/>
            <person name="La Ragione R."/>
            <person name="Hildebrand F."/>
            <person name="Pallen M.J."/>
        </authorList>
    </citation>
    <scope>NUCLEOTIDE SEQUENCE</scope>
    <source>
        <strain evidence="6">ChiBcec15-4380</strain>
    </source>
</reference>
<dbReference type="PANTHER" id="PTHR21600">
    <property type="entry name" value="MITOCHONDRIAL RNA PSEUDOURIDINE SYNTHASE"/>
    <property type="match status" value="1"/>
</dbReference>
<comment type="catalytic activity">
    <reaction evidence="1">
        <text>a uridine in RNA = a pseudouridine in RNA</text>
        <dbReference type="Rhea" id="RHEA:48348"/>
        <dbReference type="Rhea" id="RHEA-COMP:12068"/>
        <dbReference type="Rhea" id="RHEA-COMP:12069"/>
        <dbReference type="ChEBI" id="CHEBI:65314"/>
        <dbReference type="ChEBI" id="CHEBI:65315"/>
    </reaction>
</comment>
<dbReference type="CDD" id="cd02869">
    <property type="entry name" value="PseudoU_synth_RluA_like"/>
    <property type="match status" value="1"/>
</dbReference>
<sequence>MGSIDVLYRDDDLAVCVKPQGALSQDAGAQSVPGLLRAALGAAQVWPIHRLDQAAGGVMVYALTERAAAALSRAVQNGQLEKTYLAVTQGTPPEPEGAWTDLLFHDQRRNKTFVVTRQRKGVREARLSYRVLAGDGTRSLVAVQLFTGRTHQIRVQFASRGLPLAGDGRYGGGKAGRLGLWSWRIRFPHPQTGETMTFSRLPPADFPWEELASEEIASKLEEIC</sequence>
<comment type="caution">
    <text evidence="6">The sequence shown here is derived from an EMBL/GenBank/DDBJ whole genome shotgun (WGS) entry which is preliminary data.</text>
</comment>
<comment type="similarity">
    <text evidence="2">Belongs to the pseudouridine synthase RluA family.</text>
</comment>
<accession>A0A9D1DGV2</accession>
<dbReference type="GO" id="GO:0000455">
    <property type="term" value="P:enzyme-directed rRNA pseudouridine synthesis"/>
    <property type="evidence" value="ECO:0007669"/>
    <property type="project" value="TreeGrafter"/>
</dbReference>
<reference evidence="6" key="1">
    <citation type="submission" date="2020-10" db="EMBL/GenBank/DDBJ databases">
        <authorList>
            <person name="Gilroy R."/>
        </authorList>
    </citation>
    <scope>NUCLEOTIDE SEQUENCE</scope>
    <source>
        <strain evidence="6">ChiBcec15-4380</strain>
    </source>
</reference>
<organism evidence="6 7">
    <name type="scientific">Candidatus Avoscillospira avicola</name>
    <dbReference type="NCBI Taxonomy" id="2840706"/>
    <lineage>
        <taxon>Bacteria</taxon>
        <taxon>Bacillati</taxon>
        <taxon>Bacillota</taxon>
        <taxon>Clostridia</taxon>
        <taxon>Eubacteriales</taxon>
        <taxon>Oscillospiraceae</taxon>
        <taxon>Oscillospiraceae incertae sedis</taxon>
        <taxon>Candidatus Avoscillospira</taxon>
    </lineage>
</organism>
<dbReference type="PANTHER" id="PTHR21600:SF87">
    <property type="entry name" value="RNA PSEUDOURIDYLATE SYNTHASE DOMAIN-CONTAINING PROTEIN 1"/>
    <property type="match status" value="1"/>
</dbReference>
<feature type="domain" description="Pseudouridine synthase RsuA/RluA-like" evidence="5">
    <location>
        <begin position="13"/>
        <end position="159"/>
    </location>
</feature>
<gene>
    <name evidence="6" type="ORF">IAA53_03730</name>
</gene>
<dbReference type="InterPro" id="IPR020103">
    <property type="entry name" value="PsdUridine_synth_cat_dom_sf"/>
</dbReference>
<dbReference type="GO" id="GO:0140098">
    <property type="term" value="F:catalytic activity, acting on RNA"/>
    <property type="evidence" value="ECO:0007669"/>
    <property type="project" value="UniProtKB-ARBA"/>
</dbReference>
<dbReference type="Pfam" id="PF00849">
    <property type="entry name" value="PseudoU_synth_2"/>
    <property type="match status" value="1"/>
</dbReference>